<accession>A0A8X6F2Q4</accession>
<keyword evidence="2" id="KW-1185">Reference proteome</keyword>
<dbReference type="Proteomes" id="UP000887116">
    <property type="component" value="Unassembled WGS sequence"/>
</dbReference>
<name>A0A8X6F2Q4_TRICU</name>
<dbReference type="EMBL" id="BMAO01010771">
    <property type="protein sequence ID" value="GFQ69368.1"/>
    <property type="molecule type" value="Genomic_DNA"/>
</dbReference>
<evidence type="ECO:0000313" key="2">
    <source>
        <dbReference type="Proteomes" id="UP000887116"/>
    </source>
</evidence>
<dbReference type="AlphaFoldDB" id="A0A8X6F2Q4"/>
<proteinExistence type="predicted"/>
<sequence>MERFESAVSDHFPIITSLDLTIDSPPQNMRSSNLRKANWNRFTEYLETCTQMTASKDLEILIQKFILGVQKAAKASIPRGRRKNNWMSYWRDHNIDELIRERDAASHELEKNNKDETRRNLIDISRE</sequence>
<reference evidence="1" key="1">
    <citation type="submission" date="2020-07" db="EMBL/GenBank/DDBJ databases">
        <title>Multicomponent nature underlies the extraordinary mechanical properties of spider dragline silk.</title>
        <authorList>
            <person name="Kono N."/>
            <person name="Nakamura H."/>
            <person name="Mori M."/>
            <person name="Yoshida Y."/>
            <person name="Ohtoshi R."/>
            <person name="Malay A.D."/>
            <person name="Moran D.A.P."/>
            <person name="Tomita M."/>
            <person name="Numata K."/>
            <person name="Arakawa K."/>
        </authorList>
    </citation>
    <scope>NUCLEOTIDE SEQUENCE</scope>
</reference>
<organism evidence="1 2">
    <name type="scientific">Trichonephila clavata</name>
    <name type="common">Joro spider</name>
    <name type="synonym">Nephila clavata</name>
    <dbReference type="NCBI Taxonomy" id="2740835"/>
    <lineage>
        <taxon>Eukaryota</taxon>
        <taxon>Metazoa</taxon>
        <taxon>Ecdysozoa</taxon>
        <taxon>Arthropoda</taxon>
        <taxon>Chelicerata</taxon>
        <taxon>Arachnida</taxon>
        <taxon>Araneae</taxon>
        <taxon>Araneomorphae</taxon>
        <taxon>Entelegynae</taxon>
        <taxon>Araneoidea</taxon>
        <taxon>Nephilidae</taxon>
        <taxon>Trichonephila</taxon>
    </lineage>
</organism>
<protein>
    <submittedName>
        <fullName evidence="1">Uncharacterized protein</fullName>
    </submittedName>
</protein>
<evidence type="ECO:0000313" key="1">
    <source>
        <dbReference type="EMBL" id="GFQ69368.1"/>
    </source>
</evidence>
<gene>
    <name evidence="1" type="ORF">TNCT_203671</name>
</gene>
<dbReference type="OrthoDB" id="6437273at2759"/>
<comment type="caution">
    <text evidence="1">The sequence shown here is derived from an EMBL/GenBank/DDBJ whole genome shotgun (WGS) entry which is preliminary data.</text>
</comment>